<sequence length="50" mass="5891">MSWEKEDYGMPPRVQATWEKAVDGERAGSSIEVTYNKKTLMIIDKKYFDF</sequence>
<reference evidence="2" key="1">
    <citation type="submission" date="2017-05" db="EMBL/GenBank/DDBJ databases">
        <title>The Genome Sequence of Enterococcus sp. 4G2_DIV0659.</title>
        <authorList>
            <consortium name="The Broad Institute Genomics Platform"/>
            <consortium name="The Broad Institute Genomic Center for Infectious Diseases"/>
            <person name="Earl A."/>
            <person name="Manson A."/>
            <person name="Schwartman J."/>
            <person name="Gilmore M."/>
            <person name="Abouelleil A."/>
            <person name="Cao P."/>
            <person name="Chapman S."/>
            <person name="Cusick C."/>
            <person name="Shea T."/>
            <person name="Young S."/>
            <person name="Neafsey D."/>
            <person name="Nusbaum C."/>
            <person name="Birren B."/>
        </authorList>
    </citation>
    <scope>NUCLEOTIDE SEQUENCE [LARGE SCALE GENOMIC DNA]</scope>
    <source>
        <strain evidence="2">4G2_DIV0659</strain>
    </source>
</reference>
<gene>
    <name evidence="2" type="ORF">A5880_001799</name>
    <name evidence="1" type="ORF">A5880_001884</name>
</gene>
<keyword evidence="3" id="KW-1185">Reference proteome</keyword>
<dbReference type="EMBL" id="NGLE02000001">
    <property type="protein sequence ID" value="MEI5994326.1"/>
    <property type="molecule type" value="Genomic_DNA"/>
</dbReference>
<dbReference type="EMBL" id="NGLE01000002">
    <property type="protein sequence ID" value="OTO08799.1"/>
    <property type="molecule type" value="Genomic_DNA"/>
</dbReference>
<dbReference type="Proteomes" id="UP000195139">
    <property type="component" value="Unassembled WGS sequence"/>
</dbReference>
<organism evidence="2">
    <name type="scientific">Candidatus Enterococcus mansonii</name>
    <dbReference type="NCBI Taxonomy" id="1834181"/>
    <lineage>
        <taxon>Bacteria</taxon>
        <taxon>Bacillati</taxon>
        <taxon>Bacillota</taxon>
        <taxon>Bacilli</taxon>
        <taxon>Lactobacillales</taxon>
        <taxon>Enterococcaceae</taxon>
        <taxon>Enterococcus</taxon>
    </lineage>
</organism>
<proteinExistence type="predicted"/>
<accession>A0A242CF59</accession>
<evidence type="ECO:0000313" key="2">
    <source>
        <dbReference type="EMBL" id="OTO08799.1"/>
    </source>
</evidence>
<dbReference type="RefSeq" id="WP_179190425.1">
    <property type="nucleotide sequence ID" value="NZ_NGLE02000001.1"/>
</dbReference>
<evidence type="ECO:0000313" key="3">
    <source>
        <dbReference type="Proteomes" id="UP000195139"/>
    </source>
</evidence>
<dbReference type="AlphaFoldDB" id="A0A242CF59"/>
<name>A0A242CF59_9ENTE</name>
<protein>
    <submittedName>
        <fullName evidence="2">Uncharacterized protein</fullName>
    </submittedName>
</protein>
<reference evidence="1 3" key="2">
    <citation type="submission" date="2018-07" db="EMBL/GenBank/DDBJ databases">
        <title>The Genome Sequence of Enterococcus sp. DIV0659b.</title>
        <authorList>
            <consortium name="The Broad Institute Genomics Platform"/>
            <consortium name="The Broad Institute Genomic Center for Infectious Diseases"/>
            <person name="Earl A."/>
            <person name="Manson A."/>
            <person name="Schwartman J."/>
            <person name="Gilmore M."/>
            <person name="Abouelleil A."/>
            <person name="Cao P."/>
            <person name="Chapman S."/>
            <person name="Cusick C."/>
            <person name="Shea T."/>
            <person name="Young S."/>
            <person name="Neafsey D."/>
            <person name="Nusbaum C."/>
            <person name="Birren B."/>
        </authorList>
    </citation>
    <scope>NUCLEOTIDE SEQUENCE [LARGE SCALE GENOMIC DNA]</scope>
    <source>
        <strain evidence="1 3">4G2_DIV0659</strain>
    </source>
</reference>
<evidence type="ECO:0000313" key="1">
    <source>
        <dbReference type="EMBL" id="MEI5994326.1"/>
    </source>
</evidence>
<comment type="caution">
    <text evidence="2">The sequence shown here is derived from an EMBL/GenBank/DDBJ whole genome shotgun (WGS) entry which is preliminary data.</text>
</comment>